<dbReference type="InterPro" id="IPR058031">
    <property type="entry name" value="AAA_lid_NorR"/>
</dbReference>
<dbReference type="SMART" id="SM00448">
    <property type="entry name" value="REC"/>
    <property type="match status" value="1"/>
</dbReference>
<dbReference type="InterPro" id="IPR002197">
    <property type="entry name" value="HTH_Fis"/>
</dbReference>
<dbReference type="RefSeq" id="WP_015405235.1">
    <property type="nucleotide sequence ID" value="NC_020304.1"/>
</dbReference>
<proteinExistence type="predicted"/>
<evidence type="ECO:0000259" key="9">
    <source>
        <dbReference type="PROSITE" id="PS50113"/>
    </source>
</evidence>
<dbReference type="PATRIC" id="fig|1167006.5.peg.3264"/>
<dbReference type="OrthoDB" id="9763792at2"/>
<protein>
    <submittedName>
        <fullName evidence="10">PAS domain S-box</fullName>
    </submittedName>
</protein>
<dbReference type="SMART" id="SM00382">
    <property type="entry name" value="AAA"/>
    <property type="match status" value="1"/>
</dbReference>
<dbReference type="PANTHER" id="PTHR32071">
    <property type="entry name" value="TRANSCRIPTIONAL REGULATORY PROTEIN"/>
    <property type="match status" value="1"/>
</dbReference>
<dbReference type="eggNOG" id="COG2204">
    <property type="taxonomic scope" value="Bacteria"/>
</dbReference>
<evidence type="ECO:0000256" key="1">
    <source>
        <dbReference type="ARBA" id="ARBA00022741"/>
    </source>
</evidence>
<dbReference type="GO" id="GO:0006355">
    <property type="term" value="P:regulation of DNA-templated transcription"/>
    <property type="evidence" value="ECO:0007669"/>
    <property type="project" value="InterPro"/>
</dbReference>
<organism evidence="10 11">
    <name type="scientific">Desulfocapsa sulfexigens (strain DSM 10523 / SB164P1)</name>
    <dbReference type="NCBI Taxonomy" id="1167006"/>
    <lineage>
        <taxon>Bacteria</taxon>
        <taxon>Pseudomonadati</taxon>
        <taxon>Thermodesulfobacteriota</taxon>
        <taxon>Desulfobulbia</taxon>
        <taxon>Desulfobulbales</taxon>
        <taxon>Desulfocapsaceae</taxon>
        <taxon>Desulfocapsa</taxon>
    </lineage>
</organism>
<dbReference type="Pfam" id="PF00158">
    <property type="entry name" value="Sigma54_activat"/>
    <property type="match status" value="1"/>
</dbReference>
<evidence type="ECO:0000256" key="3">
    <source>
        <dbReference type="ARBA" id="ARBA00023015"/>
    </source>
</evidence>
<dbReference type="Gene3D" id="1.10.10.60">
    <property type="entry name" value="Homeodomain-like"/>
    <property type="match status" value="1"/>
</dbReference>
<dbReference type="Proteomes" id="UP000011721">
    <property type="component" value="Chromosome"/>
</dbReference>
<evidence type="ECO:0000256" key="4">
    <source>
        <dbReference type="ARBA" id="ARBA00023125"/>
    </source>
</evidence>
<dbReference type="STRING" id="1167006.UWK_03022"/>
<dbReference type="InterPro" id="IPR001789">
    <property type="entry name" value="Sig_transdc_resp-reg_receiver"/>
</dbReference>
<keyword evidence="4" id="KW-0238">DNA-binding</keyword>
<evidence type="ECO:0000259" key="7">
    <source>
        <dbReference type="PROSITE" id="PS50045"/>
    </source>
</evidence>
<evidence type="ECO:0000256" key="5">
    <source>
        <dbReference type="ARBA" id="ARBA00023163"/>
    </source>
</evidence>
<dbReference type="AlphaFoldDB" id="M1PTA2"/>
<keyword evidence="5" id="KW-0804">Transcription</keyword>
<dbReference type="InterPro" id="IPR011006">
    <property type="entry name" value="CheY-like_superfamily"/>
</dbReference>
<dbReference type="NCBIfam" id="TIGR00229">
    <property type="entry name" value="sensory_box"/>
    <property type="match status" value="1"/>
</dbReference>
<dbReference type="PANTHER" id="PTHR32071:SF113">
    <property type="entry name" value="ALGINATE BIOSYNTHESIS TRANSCRIPTIONAL REGULATORY PROTEIN ALGB"/>
    <property type="match status" value="1"/>
</dbReference>
<dbReference type="InterPro" id="IPR027417">
    <property type="entry name" value="P-loop_NTPase"/>
</dbReference>
<dbReference type="PRINTS" id="PR01590">
    <property type="entry name" value="HTHFIS"/>
</dbReference>
<dbReference type="Gene3D" id="3.40.50.300">
    <property type="entry name" value="P-loop containing nucleotide triphosphate hydrolases"/>
    <property type="match status" value="1"/>
</dbReference>
<dbReference type="KEGG" id="dsf:UWK_03022"/>
<dbReference type="Gene3D" id="3.30.450.20">
    <property type="entry name" value="PAS domain"/>
    <property type="match status" value="1"/>
</dbReference>
<evidence type="ECO:0000256" key="2">
    <source>
        <dbReference type="ARBA" id="ARBA00022840"/>
    </source>
</evidence>
<dbReference type="PROSITE" id="PS50110">
    <property type="entry name" value="RESPONSE_REGULATORY"/>
    <property type="match status" value="1"/>
</dbReference>
<evidence type="ECO:0000313" key="10">
    <source>
        <dbReference type="EMBL" id="AGF79551.1"/>
    </source>
</evidence>
<dbReference type="InterPro" id="IPR035965">
    <property type="entry name" value="PAS-like_dom_sf"/>
</dbReference>
<dbReference type="SUPFAM" id="SSF52540">
    <property type="entry name" value="P-loop containing nucleoside triphosphate hydrolases"/>
    <property type="match status" value="1"/>
</dbReference>
<dbReference type="SMART" id="SM00086">
    <property type="entry name" value="PAC"/>
    <property type="match status" value="1"/>
</dbReference>
<keyword evidence="3" id="KW-0805">Transcription regulation</keyword>
<feature type="domain" description="Sigma-54 factor interaction" evidence="7">
    <location>
        <begin position="282"/>
        <end position="511"/>
    </location>
</feature>
<dbReference type="SUPFAM" id="SSF55785">
    <property type="entry name" value="PYP-like sensor domain (PAS domain)"/>
    <property type="match status" value="1"/>
</dbReference>
<dbReference type="CDD" id="cd00130">
    <property type="entry name" value="PAS"/>
    <property type="match status" value="1"/>
</dbReference>
<feature type="domain" description="Response regulatory" evidence="8">
    <location>
        <begin position="12"/>
        <end position="127"/>
    </location>
</feature>
<dbReference type="Gene3D" id="3.40.50.2300">
    <property type="match status" value="1"/>
</dbReference>
<dbReference type="GO" id="GO:0005524">
    <property type="term" value="F:ATP binding"/>
    <property type="evidence" value="ECO:0007669"/>
    <property type="project" value="UniProtKB-KW"/>
</dbReference>
<dbReference type="EMBL" id="CP003985">
    <property type="protein sequence ID" value="AGF79551.1"/>
    <property type="molecule type" value="Genomic_DNA"/>
</dbReference>
<dbReference type="HOGENOM" id="CLU_000445_0_6_7"/>
<dbReference type="eggNOG" id="COG3829">
    <property type="taxonomic scope" value="Bacteria"/>
</dbReference>
<dbReference type="PROSITE" id="PS50045">
    <property type="entry name" value="SIGMA54_INTERACT_4"/>
    <property type="match status" value="1"/>
</dbReference>
<evidence type="ECO:0000256" key="6">
    <source>
        <dbReference type="PROSITE-ProRule" id="PRU00169"/>
    </source>
</evidence>
<gene>
    <name evidence="10" type="ordered locus">UWK_03022</name>
</gene>
<dbReference type="CDD" id="cd00009">
    <property type="entry name" value="AAA"/>
    <property type="match status" value="1"/>
</dbReference>
<keyword evidence="6" id="KW-0597">Phosphoprotein</keyword>
<dbReference type="Pfam" id="PF13426">
    <property type="entry name" value="PAS_9"/>
    <property type="match status" value="1"/>
</dbReference>
<dbReference type="InterPro" id="IPR002078">
    <property type="entry name" value="Sigma_54_int"/>
</dbReference>
<dbReference type="InterPro" id="IPR000700">
    <property type="entry name" value="PAS-assoc_C"/>
</dbReference>
<dbReference type="Gene3D" id="1.10.8.60">
    <property type="match status" value="1"/>
</dbReference>
<keyword evidence="11" id="KW-1185">Reference proteome</keyword>
<dbReference type="PROSITE" id="PS50113">
    <property type="entry name" value="PAC"/>
    <property type="match status" value="1"/>
</dbReference>
<dbReference type="InterPro" id="IPR000014">
    <property type="entry name" value="PAS"/>
</dbReference>
<dbReference type="InterPro" id="IPR001610">
    <property type="entry name" value="PAC"/>
</dbReference>
<dbReference type="FunFam" id="3.40.50.300:FF:000006">
    <property type="entry name" value="DNA-binding transcriptional regulator NtrC"/>
    <property type="match status" value="1"/>
</dbReference>
<dbReference type="PROSITE" id="PS00676">
    <property type="entry name" value="SIGMA54_INTERACT_2"/>
    <property type="match status" value="1"/>
</dbReference>
<evidence type="ECO:0000259" key="8">
    <source>
        <dbReference type="PROSITE" id="PS50110"/>
    </source>
</evidence>
<keyword evidence="2" id="KW-0067">ATP-binding</keyword>
<dbReference type="Pfam" id="PF25601">
    <property type="entry name" value="AAA_lid_14"/>
    <property type="match status" value="1"/>
</dbReference>
<dbReference type="Pfam" id="PF02954">
    <property type="entry name" value="HTH_8"/>
    <property type="match status" value="1"/>
</dbReference>
<dbReference type="GO" id="GO:0000160">
    <property type="term" value="P:phosphorelay signal transduction system"/>
    <property type="evidence" value="ECO:0007669"/>
    <property type="project" value="InterPro"/>
</dbReference>
<reference evidence="11" key="1">
    <citation type="journal article" date="2013" name="Stand. Genomic Sci.">
        <title>Complete genome sequence of Desulfocapsa sulfexigens, a marine deltaproteobacterium specialized in disproportionating inorganic sulfur compounds.</title>
        <authorList>
            <person name="Finster K.W."/>
            <person name="Kjeldsen K.U."/>
            <person name="Kube M."/>
            <person name="Reinhardt R."/>
            <person name="Mussmann M."/>
            <person name="Amann R."/>
            <person name="Schreiber L."/>
        </authorList>
    </citation>
    <scope>NUCLEOTIDE SEQUENCE [LARGE SCALE GENOMIC DNA]</scope>
    <source>
        <strain evidence="11">DSM 10523 / SB164P1</strain>
    </source>
</reference>
<dbReference type="GO" id="GO:0043565">
    <property type="term" value="F:sequence-specific DNA binding"/>
    <property type="evidence" value="ECO:0007669"/>
    <property type="project" value="InterPro"/>
</dbReference>
<dbReference type="InterPro" id="IPR009057">
    <property type="entry name" value="Homeodomain-like_sf"/>
</dbReference>
<keyword evidence="1" id="KW-0547">Nucleotide-binding</keyword>
<dbReference type="InterPro" id="IPR003593">
    <property type="entry name" value="AAA+_ATPase"/>
</dbReference>
<dbReference type="SUPFAM" id="SSF46689">
    <property type="entry name" value="Homeodomain-like"/>
    <property type="match status" value="1"/>
</dbReference>
<evidence type="ECO:0000313" key="11">
    <source>
        <dbReference type="Proteomes" id="UP000011721"/>
    </source>
</evidence>
<feature type="domain" description="PAC" evidence="9">
    <location>
        <begin position="224"/>
        <end position="276"/>
    </location>
</feature>
<dbReference type="PROSITE" id="PS00688">
    <property type="entry name" value="SIGMA54_INTERACT_3"/>
    <property type="match status" value="1"/>
</dbReference>
<dbReference type="InterPro" id="IPR025944">
    <property type="entry name" value="Sigma_54_int_dom_CS"/>
</dbReference>
<sequence>MDDQTHQEKDTRILIVDDEASIRLTFEMFLAREGYGPITTAATFSEAIEVINSNTFDLIISDIVLEGERGTDLLRKIREAGIECPVVMVTGFPNLDSAAEAVRHGAFDYISKPVNKETLLRFVRQALSHWQLEQEKKNLLQENEKFKRYLEAIFSSVRDAIITIDNDMNIVQLNDTAKRWLLFSDSADDINLRTSNRLDSYKNEMGKACLQDAKQVLANKIEVREHQVECRKPDGNIRIISLNAAPLEDGQDEFNGVVIVARDITLPEPETGPHTRNKFHGYVGSSQVMQQVYNLIENVGKVDTAVLITGESGTGKELAAEALHAESTRRDMPLVKVDCAAMPEELLESELFGHIKGAFTGAEKNREGRLLQAHNGTLFLDEIGDVSPRMQLRLLRFLQEKTFTPVGQDNPIEVDVRIIAATNVNFTEKVKDGSFREDLYYRLKVVEIKLPPLRDRKGGIPILVHHFLSMFREKLKRNIHGISDQAMDALTKYSWPGNVRELRHVIERACVLCEGPTISLEHFAEEIQRQPLHPQQTPPTSLPQEGRAALPPYISERDEIIDILKRARGNKSKAARMLNIDRSTLYRKMQRIGIAKDIAKAPAPKNTP</sequence>
<name>M1PTA2_DESSD</name>
<dbReference type="SUPFAM" id="SSF52172">
    <property type="entry name" value="CheY-like"/>
    <property type="match status" value="1"/>
</dbReference>
<accession>M1PTA2</accession>
<dbReference type="InterPro" id="IPR025943">
    <property type="entry name" value="Sigma_54_int_dom_ATP-bd_2"/>
</dbReference>
<feature type="modified residue" description="4-aspartylphosphate" evidence="6">
    <location>
        <position position="62"/>
    </location>
</feature>
<dbReference type="Pfam" id="PF00072">
    <property type="entry name" value="Response_reg"/>
    <property type="match status" value="1"/>
</dbReference>